<evidence type="ECO:0000313" key="2">
    <source>
        <dbReference type="Proteomes" id="UP001170379"/>
    </source>
</evidence>
<reference evidence="1" key="2">
    <citation type="journal article" date="2022" name="Sci. Rep.">
        <title>In silico prediction of the enzymes involved in the degradation of the herbicide molinate by Gulosibacter molinativorax ON4T.</title>
        <authorList>
            <person name="Lopes A.R."/>
            <person name="Bunin E."/>
            <person name="Viana A.T."/>
            <person name="Froufe H."/>
            <person name="Munoz-Merida A."/>
            <person name="Pinho D."/>
            <person name="Figueiredo J."/>
            <person name="Barroso C."/>
            <person name="Vaz-Moreira I."/>
            <person name="Bellanger X."/>
            <person name="Egas C."/>
            <person name="Nunes O.C."/>
        </authorList>
    </citation>
    <scope>NUCLEOTIDE SEQUENCE</scope>
    <source>
        <strain evidence="1">ON4</strain>
    </source>
</reference>
<dbReference type="EMBL" id="PXVD01000036">
    <property type="protein sequence ID" value="MDJ1372656.1"/>
    <property type="molecule type" value="Genomic_DNA"/>
</dbReference>
<comment type="caution">
    <text evidence="1">The sequence shown here is derived from an EMBL/GenBank/DDBJ whole genome shotgun (WGS) entry which is preliminary data.</text>
</comment>
<proteinExistence type="predicted"/>
<name>A0ABT7CBS9_9MICO</name>
<keyword evidence="2" id="KW-1185">Reference proteome</keyword>
<accession>A0ABT7CBS9</accession>
<dbReference type="Proteomes" id="UP001170379">
    <property type="component" value="Unassembled WGS sequence"/>
</dbReference>
<organism evidence="1 2">
    <name type="scientific">Gulosibacter molinativorax</name>
    <dbReference type="NCBI Taxonomy" id="256821"/>
    <lineage>
        <taxon>Bacteria</taxon>
        <taxon>Bacillati</taxon>
        <taxon>Actinomycetota</taxon>
        <taxon>Actinomycetes</taxon>
        <taxon>Micrococcales</taxon>
        <taxon>Microbacteriaceae</taxon>
        <taxon>Gulosibacter</taxon>
    </lineage>
</organism>
<reference evidence="1" key="1">
    <citation type="submission" date="2018-03" db="EMBL/GenBank/DDBJ databases">
        <authorList>
            <person name="Nunes O.C."/>
            <person name="Lopes A.R."/>
            <person name="Froufe H."/>
            <person name="Munoz-Merida A."/>
            <person name="Barroso C."/>
            <person name="Egas C."/>
        </authorList>
    </citation>
    <scope>NUCLEOTIDE SEQUENCE</scope>
    <source>
        <strain evidence="1">ON4</strain>
    </source>
</reference>
<evidence type="ECO:0000313" key="1">
    <source>
        <dbReference type="EMBL" id="MDJ1372656.1"/>
    </source>
</evidence>
<gene>
    <name evidence="1" type="ORF">C7K25_15050</name>
</gene>
<protein>
    <submittedName>
        <fullName evidence="1">Uncharacterized protein</fullName>
    </submittedName>
</protein>
<dbReference type="RefSeq" id="WP_026936704.1">
    <property type="nucleotide sequence ID" value="NZ_CP028426.1"/>
</dbReference>
<sequence length="146" mass="17116">MSIEITSVTGFVPDDIVRILPLQRALTDPCWLREIQYGFAKHGHAFLGFLHNPTVTELPYEELLSVFERAHLLTEKDEQSAIDAMVVRQGWNSIRENADVMLGHEGLLRWDRERLREVLRERYIFTTFQGECSVFDWQEIMPHEES</sequence>